<dbReference type="InterPro" id="IPR021939">
    <property type="entry name" value="KN_motif"/>
</dbReference>
<name>A0A7R9EH62_9NEOP</name>
<dbReference type="EMBL" id="OB796905">
    <property type="protein sequence ID" value="CAD7433910.1"/>
    <property type="molecule type" value="Genomic_DNA"/>
</dbReference>
<accession>A0A7R9EH62</accession>
<organism evidence="1">
    <name type="scientific">Timema monikensis</name>
    <dbReference type="NCBI Taxonomy" id="170555"/>
    <lineage>
        <taxon>Eukaryota</taxon>
        <taxon>Metazoa</taxon>
        <taxon>Ecdysozoa</taxon>
        <taxon>Arthropoda</taxon>
        <taxon>Hexapoda</taxon>
        <taxon>Insecta</taxon>
        <taxon>Pterygota</taxon>
        <taxon>Neoptera</taxon>
        <taxon>Polyneoptera</taxon>
        <taxon>Phasmatodea</taxon>
        <taxon>Timematodea</taxon>
        <taxon>Timematoidea</taxon>
        <taxon>Timematidae</taxon>
        <taxon>Timema</taxon>
    </lineage>
</organism>
<sequence length="124" mass="14283">MLSQRSLHGAPVNNGTAYSKISRTINTRSNELSKFLMCTCCPYGYHIDLDFVRYCETFSQKRNDLSENKQRRRERRRVRQSMEVLLGLSIPAVIAVEQQTQHLSKSLIKTSLHSKPKARTVKTV</sequence>
<proteinExistence type="predicted"/>
<dbReference type="AlphaFoldDB" id="A0A7R9EH62"/>
<evidence type="ECO:0000313" key="1">
    <source>
        <dbReference type="EMBL" id="CAD7433910.1"/>
    </source>
</evidence>
<dbReference type="Pfam" id="PF12075">
    <property type="entry name" value="KN_motif"/>
    <property type="match status" value="1"/>
</dbReference>
<gene>
    <name evidence="1" type="ORF">TMSB3V08_LOCUS10574</name>
</gene>
<reference evidence="1" key="1">
    <citation type="submission" date="2020-11" db="EMBL/GenBank/DDBJ databases">
        <authorList>
            <person name="Tran Van P."/>
        </authorList>
    </citation>
    <scope>NUCLEOTIDE SEQUENCE</scope>
</reference>
<protein>
    <submittedName>
        <fullName evidence="1">Uncharacterized protein</fullName>
    </submittedName>
</protein>